<proteinExistence type="predicted"/>
<dbReference type="EMBL" id="JAVDTT010000001">
    <property type="protein sequence ID" value="MDR6840241.1"/>
    <property type="molecule type" value="Genomic_DNA"/>
</dbReference>
<keyword evidence="3" id="KW-0479">Metal-binding</keyword>
<evidence type="ECO:0000256" key="1">
    <source>
        <dbReference type="ARBA" id="ARBA00001936"/>
    </source>
</evidence>
<dbReference type="CDD" id="cd03426">
    <property type="entry name" value="NUDIX_CoAse_Nudt7"/>
    <property type="match status" value="1"/>
</dbReference>
<dbReference type="InterPro" id="IPR045121">
    <property type="entry name" value="CoAse"/>
</dbReference>
<evidence type="ECO:0000256" key="4">
    <source>
        <dbReference type="ARBA" id="ARBA00022801"/>
    </source>
</evidence>
<feature type="domain" description="Nudix hydrolase" evidence="7">
    <location>
        <begin position="63"/>
        <end position="202"/>
    </location>
</feature>
<evidence type="ECO:0000313" key="8">
    <source>
        <dbReference type="EMBL" id="MDR6840241.1"/>
    </source>
</evidence>
<dbReference type="InterPro" id="IPR000086">
    <property type="entry name" value="NUDIX_hydrolase_dom"/>
</dbReference>
<gene>
    <name evidence="8" type="ORF">J2W94_000505</name>
</gene>
<dbReference type="InterPro" id="IPR015797">
    <property type="entry name" value="NUDIX_hydrolase-like_dom_sf"/>
</dbReference>
<dbReference type="PANTHER" id="PTHR12992:SF11">
    <property type="entry name" value="MITOCHONDRIAL COENZYME A DIPHOSPHATASE NUDT8"/>
    <property type="match status" value="1"/>
</dbReference>
<dbReference type="PANTHER" id="PTHR12992">
    <property type="entry name" value="NUDIX HYDROLASE"/>
    <property type="match status" value="1"/>
</dbReference>
<evidence type="ECO:0000256" key="5">
    <source>
        <dbReference type="ARBA" id="ARBA00022842"/>
    </source>
</evidence>
<evidence type="ECO:0000313" key="9">
    <source>
        <dbReference type="Proteomes" id="UP001254759"/>
    </source>
</evidence>
<keyword evidence="9" id="KW-1185">Reference proteome</keyword>
<dbReference type="Pfam" id="PF00293">
    <property type="entry name" value="NUDIX"/>
    <property type="match status" value="1"/>
</dbReference>
<dbReference type="SUPFAM" id="SSF55811">
    <property type="entry name" value="Nudix"/>
    <property type="match status" value="1"/>
</dbReference>
<comment type="cofactor">
    <cofactor evidence="1">
        <name>Mn(2+)</name>
        <dbReference type="ChEBI" id="CHEBI:29035"/>
    </cofactor>
</comment>
<evidence type="ECO:0000259" key="7">
    <source>
        <dbReference type="PROSITE" id="PS51462"/>
    </source>
</evidence>
<accession>A0ABU1RN88</accession>
<keyword evidence="5" id="KW-0460">Magnesium</keyword>
<evidence type="ECO:0000256" key="6">
    <source>
        <dbReference type="ARBA" id="ARBA00023211"/>
    </source>
</evidence>
<dbReference type="Proteomes" id="UP001254759">
    <property type="component" value="Unassembled WGS sequence"/>
</dbReference>
<keyword evidence="6" id="KW-0464">Manganese</keyword>
<comment type="cofactor">
    <cofactor evidence="2">
        <name>Mg(2+)</name>
        <dbReference type="ChEBI" id="CHEBI:18420"/>
    </cofactor>
</comment>
<name>A0ABU1RN88_9GAMM</name>
<reference evidence="8 9" key="1">
    <citation type="submission" date="2023-07" db="EMBL/GenBank/DDBJ databases">
        <title>Sorghum-associated microbial communities from plants grown in Nebraska, USA.</title>
        <authorList>
            <person name="Schachtman D."/>
        </authorList>
    </citation>
    <scope>NUCLEOTIDE SEQUENCE [LARGE SCALE GENOMIC DNA]</scope>
    <source>
        <strain evidence="8 9">BE107</strain>
    </source>
</reference>
<dbReference type="PROSITE" id="PS51462">
    <property type="entry name" value="NUDIX"/>
    <property type="match status" value="1"/>
</dbReference>
<sequence length="227" mass="25098">MNDDERLRLMEVLPGREQSRAGFESLLREREALLGALHPLTAMPTREGWNHEELVDLLPPGPPVESAVLAGLVPRKHGTQVLLTRRTDGLRHHGGQVSFPGGRIEASDLSPIAAAIRESSEEIALTAKQISPLGFLDPFTTISGFRVMPVVAVIDPAYVAVPNPDEVADVFEVPLDFLMAPENLRRVEVDYRGRRRAVLEYDWPGQRIWGATAAMLFNLRERLAGIA</sequence>
<keyword evidence="4" id="KW-0378">Hydrolase</keyword>
<protein>
    <submittedName>
        <fullName evidence="8">8-oxo-dGTP pyrophosphatase MutT (NUDIX family)</fullName>
    </submittedName>
</protein>
<dbReference type="Gene3D" id="3.90.79.10">
    <property type="entry name" value="Nucleoside Triphosphate Pyrophosphohydrolase"/>
    <property type="match status" value="1"/>
</dbReference>
<comment type="caution">
    <text evidence="8">The sequence shown here is derived from an EMBL/GenBank/DDBJ whole genome shotgun (WGS) entry which is preliminary data.</text>
</comment>
<evidence type="ECO:0000256" key="3">
    <source>
        <dbReference type="ARBA" id="ARBA00022723"/>
    </source>
</evidence>
<evidence type="ECO:0000256" key="2">
    <source>
        <dbReference type="ARBA" id="ARBA00001946"/>
    </source>
</evidence>
<organism evidence="8 9">
    <name type="scientific">Pseudoxanthomonas sacheonensis</name>
    <dbReference type="NCBI Taxonomy" id="443615"/>
    <lineage>
        <taxon>Bacteria</taxon>
        <taxon>Pseudomonadati</taxon>
        <taxon>Pseudomonadota</taxon>
        <taxon>Gammaproteobacteria</taxon>
        <taxon>Lysobacterales</taxon>
        <taxon>Lysobacteraceae</taxon>
        <taxon>Pseudoxanthomonas</taxon>
    </lineage>
</organism>